<proteinExistence type="predicted"/>
<keyword evidence="2" id="KW-1185">Reference proteome</keyword>
<accession>A0A1L7DQQ5</accession>
<reference evidence="2" key="1">
    <citation type="submission" date="2016-12" db="EMBL/GenBank/DDBJ databases">
        <title>Characterization and complete genome sequence of Yersinia bacteriophage, fHe-Yen3-01.</title>
        <authorList>
            <person name="Jun J.W."/>
            <person name="Wicklund A."/>
            <person name="Skurnik M."/>
        </authorList>
    </citation>
    <scope>NUCLEOTIDE SEQUENCE [LARGE SCALE GENOMIC DNA]</scope>
</reference>
<name>A0A1L7DQQ5_9CAUD</name>
<gene>
    <name evidence="1" type="ORF">fHeYen301_9</name>
</gene>
<organism evidence="1 2">
    <name type="scientific">Yersinia phage fHe-Yen3-01</name>
    <dbReference type="NCBI Taxonomy" id="1932893"/>
    <lineage>
        <taxon>Viruses</taxon>
        <taxon>Duplodnaviria</taxon>
        <taxon>Heunggongvirae</taxon>
        <taxon>Uroviricota</taxon>
        <taxon>Caudoviricetes</taxon>
        <taxon>Autographivirales</taxon>
        <taxon>Autonotataviridae</taxon>
        <taxon>Melnykvirinae</taxon>
        <taxon>Pokrovskaiavirus</taxon>
        <taxon>Pokrovskaiavirus fHeYen301</taxon>
    </lineage>
</organism>
<dbReference type="Proteomes" id="UP000225269">
    <property type="component" value="Segment"/>
</dbReference>
<protein>
    <submittedName>
        <fullName evidence="1">Uncharacterized protein</fullName>
    </submittedName>
</protein>
<evidence type="ECO:0000313" key="1">
    <source>
        <dbReference type="EMBL" id="APU00342.1"/>
    </source>
</evidence>
<dbReference type="EMBL" id="KY318515">
    <property type="protein sequence ID" value="APU00342.1"/>
    <property type="molecule type" value="Genomic_DNA"/>
</dbReference>
<evidence type="ECO:0000313" key="2">
    <source>
        <dbReference type="Proteomes" id="UP000225269"/>
    </source>
</evidence>
<sequence length="77" mass="8488">MSTIQSDWIINKGRVRAPFKAGTKIDVKLRDSSADGGIYLIEGATCGPAHIYDWTIEGINGDVLEYRLAETQSEKES</sequence>